<name>A0A1G6IGS8_9GAMM</name>
<keyword evidence="2" id="KW-1185">Reference proteome</keyword>
<sequence>MWIVALVLATLLLLLSLTLASVVLIGQTLCASRNTAELELPTGAAPQPLDPSNAQDPWPAWAITH</sequence>
<dbReference type="AlphaFoldDB" id="A0A1G6IGS8"/>
<organism evidence="1 2">
    <name type="scientific">Ectopseudomonas chengduensis</name>
    <dbReference type="NCBI Taxonomy" id="489632"/>
    <lineage>
        <taxon>Bacteria</taxon>
        <taxon>Pseudomonadati</taxon>
        <taxon>Pseudomonadota</taxon>
        <taxon>Gammaproteobacteria</taxon>
        <taxon>Pseudomonadales</taxon>
        <taxon>Pseudomonadaceae</taxon>
        <taxon>Ectopseudomonas</taxon>
    </lineage>
</organism>
<dbReference type="Proteomes" id="UP000199467">
    <property type="component" value="Unassembled WGS sequence"/>
</dbReference>
<accession>A0A1G6IGS8</accession>
<evidence type="ECO:0000313" key="2">
    <source>
        <dbReference type="Proteomes" id="UP000199467"/>
    </source>
</evidence>
<dbReference type="GeneID" id="83639249"/>
<proteinExistence type="predicted"/>
<dbReference type="EMBL" id="FMZQ01000001">
    <property type="protein sequence ID" value="SDC05762.1"/>
    <property type="molecule type" value="Genomic_DNA"/>
</dbReference>
<evidence type="ECO:0000313" key="1">
    <source>
        <dbReference type="EMBL" id="SDC05762.1"/>
    </source>
</evidence>
<dbReference type="RefSeq" id="WP_017676340.1">
    <property type="nucleotide sequence ID" value="NZ_FMZQ01000001.1"/>
</dbReference>
<protein>
    <submittedName>
        <fullName evidence="1">Uncharacterized protein</fullName>
    </submittedName>
</protein>
<reference evidence="2" key="1">
    <citation type="submission" date="2016-10" db="EMBL/GenBank/DDBJ databases">
        <authorList>
            <person name="Varghese N."/>
            <person name="Submissions S."/>
        </authorList>
    </citation>
    <scope>NUCLEOTIDE SEQUENCE [LARGE SCALE GENOMIC DNA]</scope>
    <source>
        <strain evidence="2">DSM 26382</strain>
    </source>
</reference>
<gene>
    <name evidence="1" type="ORF">SAMN05216576_101261</name>
</gene>